<reference evidence="4 5" key="1">
    <citation type="submission" date="2019-11" db="EMBL/GenBank/DDBJ databases">
        <title>Isolation of a new High Light Tolerant Cyanobacteria.</title>
        <authorList>
            <person name="Dobson Z."/>
            <person name="Vaughn N."/>
            <person name="Vaughn M."/>
            <person name="Fromme P."/>
            <person name="Mazor Y."/>
        </authorList>
    </citation>
    <scope>NUCLEOTIDE SEQUENCE [LARGE SCALE GENOMIC DNA]</scope>
    <source>
        <strain evidence="4 5">0216</strain>
    </source>
</reference>
<feature type="transmembrane region" description="Helical" evidence="3">
    <location>
        <begin position="35"/>
        <end position="58"/>
    </location>
</feature>
<dbReference type="PANTHER" id="PTHR40278">
    <property type="entry name" value="DNA UTILIZATION PROTEIN HOFN"/>
    <property type="match status" value="1"/>
</dbReference>
<keyword evidence="3" id="KW-0472">Membrane</keyword>
<evidence type="ECO:0000313" key="5">
    <source>
        <dbReference type="Proteomes" id="UP000437131"/>
    </source>
</evidence>
<feature type="coiled-coil region" evidence="1">
    <location>
        <begin position="62"/>
        <end position="99"/>
    </location>
</feature>
<evidence type="ECO:0000256" key="2">
    <source>
        <dbReference type="SAM" id="MobiDB-lite"/>
    </source>
</evidence>
<name>A0A844GZ14_9CHRO</name>
<protein>
    <submittedName>
        <fullName evidence="4">Fimbrial assembly protein</fullName>
    </submittedName>
</protein>
<gene>
    <name evidence="4" type="ORF">GGC33_14795</name>
</gene>
<sequence>MYNIDINFLKDRKLDSTGGTTAFQKKPKTPLSERVPIFIGTGVGVAFIAAVGGALVLLNGQKSSTNNTIAELDAEIQRLQGQNQQVQQIQTEIDNVNRETGILASVFNNIKPWSAMLAEIAYVTPPSVQINSITQNDTKTLTINGYAQSYDDVNDFLLTLKNSPFLNGENTRLTTSSLTDNPSTVIFDRAQLNPQTQGGNGGAGTTPTPGGANTGIQLELPQVILYTITSEISDLSSEQLLNLLNRRGAIGLVSRLSNLQRKGVLQLEAIAEETQEQSEEQEGEAQQ</sequence>
<organism evidence="4 5">
    <name type="scientific">Cyanobacterium aponinum 0216</name>
    <dbReference type="NCBI Taxonomy" id="2676140"/>
    <lineage>
        <taxon>Bacteria</taxon>
        <taxon>Bacillati</taxon>
        <taxon>Cyanobacteriota</taxon>
        <taxon>Cyanophyceae</taxon>
        <taxon>Oscillatoriophycideae</taxon>
        <taxon>Chroococcales</taxon>
        <taxon>Geminocystaceae</taxon>
        <taxon>Cyanobacterium</taxon>
    </lineage>
</organism>
<proteinExistence type="predicted"/>
<dbReference type="RefSeq" id="WP_099435875.1">
    <property type="nucleotide sequence ID" value="NZ_WMIA01000023.1"/>
</dbReference>
<comment type="caution">
    <text evidence="4">The sequence shown here is derived from an EMBL/GenBank/DDBJ whole genome shotgun (WGS) entry which is preliminary data.</text>
</comment>
<dbReference type="InterPro" id="IPR007813">
    <property type="entry name" value="PilN"/>
</dbReference>
<keyword evidence="3" id="KW-0812">Transmembrane</keyword>
<dbReference type="AlphaFoldDB" id="A0A844GZ14"/>
<dbReference type="Proteomes" id="UP000437131">
    <property type="component" value="Unassembled WGS sequence"/>
</dbReference>
<keyword evidence="3" id="KW-1133">Transmembrane helix</keyword>
<dbReference type="PANTHER" id="PTHR40278:SF1">
    <property type="entry name" value="DNA UTILIZATION PROTEIN HOFN"/>
    <property type="match status" value="1"/>
</dbReference>
<evidence type="ECO:0000313" key="4">
    <source>
        <dbReference type="EMBL" id="MTF40188.1"/>
    </source>
</evidence>
<feature type="compositionally biased region" description="Low complexity" evidence="2">
    <location>
        <begin position="205"/>
        <end position="214"/>
    </location>
</feature>
<dbReference type="InterPro" id="IPR052534">
    <property type="entry name" value="Extracell_DNA_Util/SecSys_Comp"/>
</dbReference>
<accession>A0A844GZ14</accession>
<keyword evidence="1" id="KW-0175">Coiled coil</keyword>
<evidence type="ECO:0000256" key="3">
    <source>
        <dbReference type="SAM" id="Phobius"/>
    </source>
</evidence>
<feature type="region of interest" description="Disordered" evidence="2">
    <location>
        <begin position="192"/>
        <end position="214"/>
    </location>
</feature>
<dbReference type="EMBL" id="WMIA01000023">
    <property type="protein sequence ID" value="MTF40188.1"/>
    <property type="molecule type" value="Genomic_DNA"/>
</dbReference>
<dbReference type="Pfam" id="PF05137">
    <property type="entry name" value="PilN"/>
    <property type="match status" value="1"/>
</dbReference>
<evidence type="ECO:0000256" key="1">
    <source>
        <dbReference type="SAM" id="Coils"/>
    </source>
</evidence>